<evidence type="ECO:0000313" key="4">
    <source>
        <dbReference type="EMBL" id="QDZ08617.1"/>
    </source>
</evidence>
<dbReference type="SUPFAM" id="SSF56601">
    <property type="entry name" value="beta-lactamase/transpeptidase-like"/>
    <property type="match status" value="1"/>
</dbReference>
<dbReference type="GO" id="GO:0009002">
    <property type="term" value="F:serine-type D-Ala-D-Ala carboxypeptidase activity"/>
    <property type="evidence" value="ECO:0007669"/>
    <property type="project" value="UniProtKB-EC"/>
</dbReference>
<dbReference type="PANTHER" id="PTHR30023">
    <property type="entry name" value="D-ALANYL-D-ALANINE CARBOXYPEPTIDASE"/>
    <property type="match status" value="1"/>
</dbReference>
<dbReference type="GO" id="GO:0000270">
    <property type="term" value="P:peptidoglycan metabolic process"/>
    <property type="evidence" value="ECO:0007669"/>
    <property type="project" value="TreeGrafter"/>
</dbReference>
<dbReference type="EMBL" id="CP042306">
    <property type="protein sequence ID" value="QDZ08617.1"/>
    <property type="molecule type" value="Genomic_DNA"/>
</dbReference>
<sequence>MLKGAFTAVLALVAAMPAPAQDAGLRGRVDAALAQAAAGTRFGLLVVDEQGREVIVINPDQRFIPASNTKMYTTAAAYATLPDMTGPDTTGGAAVRLEGRDVVLIGNGDARLSSADDCAVDCLATLADAIATKTKVVGNIIGDDTLFPDQRWGPGMSWNNIPTRSGTGISALTLDDNELPVTVGTDGKATLPAYYSVDNRVTVVPGAKSDIGFDRDPNGYVLRLTGTIGADAKPEQLRVGIDDPARYAAWRLGEMLKVRGVKVTGKIDVRHRVLTAADDPAIRGAALPARPPAEPVLAKLIPPPLADDVVLTNKVSQNLHADLFLRRVALVNGTGSIADGQVAVRTMLAKAGVARTAFDFSDGSGMSSYNRVAPRASVGLLRWVAAQPWGAAWRASLPVGGVDGTLARRFAGTILDKKLFAKTGSLNATSALSGYMIAASGRTLTFSVYANDIPDGTSAIKAMDAALVLIAAAN</sequence>
<evidence type="ECO:0000313" key="5">
    <source>
        <dbReference type="Proteomes" id="UP000315673"/>
    </source>
</evidence>
<proteinExistence type="inferred from homology"/>
<evidence type="ECO:0000256" key="2">
    <source>
        <dbReference type="ARBA" id="ARBA00022801"/>
    </source>
</evidence>
<dbReference type="PRINTS" id="PR00922">
    <property type="entry name" value="DADACBPTASE3"/>
</dbReference>
<accession>A0A5B8LK39</accession>
<dbReference type="Proteomes" id="UP000315673">
    <property type="component" value="Chromosome"/>
</dbReference>
<comment type="similarity">
    <text evidence="1">Belongs to the peptidase S13 family.</text>
</comment>
<keyword evidence="2 4" id="KW-0378">Hydrolase</keyword>
<dbReference type="Gene3D" id="3.40.710.10">
    <property type="entry name" value="DD-peptidase/beta-lactamase superfamily"/>
    <property type="match status" value="2"/>
</dbReference>
<dbReference type="InterPro" id="IPR012338">
    <property type="entry name" value="Beta-lactam/transpept-like"/>
</dbReference>
<gene>
    <name evidence="4" type="primary">dacB</name>
    <name evidence="4" type="ORF">FPZ24_15015</name>
</gene>
<dbReference type="OrthoDB" id="5372081at2"/>
<feature type="signal peptide" evidence="3">
    <location>
        <begin position="1"/>
        <end position="20"/>
    </location>
</feature>
<dbReference type="NCBIfam" id="TIGR00666">
    <property type="entry name" value="PBP4"/>
    <property type="match status" value="1"/>
</dbReference>
<keyword evidence="4" id="KW-0121">Carboxypeptidase</keyword>
<dbReference type="InterPro" id="IPR000667">
    <property type="entry name" value="Peptidase_S13"/>
</dbReference>
<feature type="chain" id="PRO_5022689386" evidence="3">
    <location>
        <begin position="21"/>
        <end position="474"/>
    </location>
</feature>
<protein>
    <submittedName>
        <fullName evidence="4">D-alanyl-D-alanine carboxypeptidase/D-alanyl-D-alanine-endopeptidase</fullName>
        <ecNumber evidence="4">3.4.16.4</ecNumber>
    </submittedName>
</protein>
<dbReference type="PANTHER" id="PTHR30023:SF0">
    <property type="entry name" value="PENICILLIN-SENSITIVE CARBOXYPEPTIDASE A"/>
    <property type="match status" value="1"/>
</dbReference>
<dbReference type="Gene3D" id="3.50.80.20">
    <property type="entry name" value="D-Ala-D-Ala carboxypeptidase C, peptidase S13"/>
    <property type="match status" value="1"/>
</dbReference>
<name>A0A5B8LK39_9SPHN</name>
<dbReference type="GO" id="GO:0006508">
    <property type="term" value="P:proteolysis"/>
    <property type="evidence" value="ECO:0007669"/>
    <property type="project" value="InterPro"/>
</dbReference>
<dbReference type="KEGG" id="spai:FPZ24_15015"/>
<keyword evidence="5" id="KW-1185">Reference proteome</keyword>
<keyword evidence="3" id="KW-0732">Signal</keyword>
<keyword evidence="4" id="KW-0645">Protease</keyword>
<dbReference type="EC" id="3.4.16.4" evidence="4"/>
<dbReference type="RefSeq" id="WP_146573325.1">
    <property type="nucleotide sequence ID" value="NZ_CP042306.1"/>
</dbReference>
<dbReference type="AlphaFoldDB" id="A0A5B8LK39"/>
<organism evidence="4 5">
    <name type="scientific">Sphingomonas panacisoli</name>
    <dbReference type="NCBI Taxonomy" id="1813879"/>
    <lineage>
        <taxon>Bacteria</taxon>
        <taxon>Pseudomonadati</taxon>
        <taxon>Pseudomonadota</taxon>
        <taxon>Alphaproteobacteria</taxon>
        <taxon>Sphingomonadales</taxon>
        <taxon>Sphingomonadaceae</taxon>
        <taxon>Sphingomonas</taxon>
    </lineage>
</organism>
<evidence type="ECO:0000256" key="3">
    <source>
        <dbReference type="SAM" id="SignalP"/>
    </source>
</evidence>
<dbReference type="Pfam" id="PF02113">
    <property type="entry name" value="Peptidase_S13"/>
    <property type="match status" value="1"/>
</dbReference>
<reference evidence="4 5" key="1">
    <citation type="submission" date="2019-07" db="EMBL/GenBank/DDBJ databases">
        <title>Full genome sequence of Sphingomonas sp. 4R-6-7(HKS19).</title>
        <authorList>
            <person name="Im W.-T."/>
        </authorList>
    </citation>
    <scope>NUCLEOTIDE SEQUENCE [LARGE SCALE GENOMIC DNA]</scope>
    <source>
        <strain evidence="4 5">HKS19</strain>
    </source>
</reference>
<evidence type="ECO:0000256" key="1">
    <source>
        <dbReference type="ARBA" id="ARBA00006096"/>
    </source>
</evidence>